<organism evidence="3 4">
    <name type="scientific">Capronia coronata CBS 617.96</name>
    <dbReference type="NCBI Taxonomy" id="1182541"/>
    <lineage>
        <taxon>Eukaryota</taxon>
        <taxon>Fungi</taxon>
        <taxon>Dikarya</taxon>
        <taxon>Ascomycota</taxon>
        <taxon>Pezizomycotina</taxon>
        <taxon>Eurotiomycetes</taxon>
        <taxon>Chaetothyriomycetidae</taxon>
        <taxon>Chaetothyriales</taxon>
        <taxon>Herpotrichiellaceae</taxon>
        <taxon>Capronia</taxon>
    </lineage>
</organism>
<dbReference type="SMART" id="SM00248">
    <property type="entry name" value="ANK"/>
    <property type="match status" value="5"/>
</dbReference>
<dbReference type="Pfam" id="PF14420">
    <property type="entry name" value="Clr5"/>
    <property type="match status" value="1"/>
</dbReference>
<dbReference type="STRING" id="1182541.W9YYG4"/>
<dbReference type="Gene3D" id="1.25.40.20">
    <property type="entry name" value="Ankyrin repeat-containing domain"/>
    <property type="match status" value="2"/>
</dbReference>
<accession>W9YYG4</accession>
<comment type="caution">
    <text evidence="3">The sequence shown here is derived from an EMBL/GenBank/DDBJ whole genome shotgun (WGS) entry which is preliminary data.</text>
</comment>
<sequence length="653" mass="73216">MSRDGGHQQPDYDAVIQWPYNDLFDEVDIFDEVEILSVDLTPPAVPRETFAVPESYSAHPHTYRNDFSTHNTFNFPMSNVDVTSFTAPEPLDHLDFSGIATTINPFPITDINDPFTEPNAWLTSQDRPLMLADASDAITEDDQWAQYKEILRHRYLDQDWSLKKLKEYMKTNCKFEKSEAQYKRKFKSWGWRKHLKAEDWKFVAHRVRKRTLHGQSISDVYVDGALVPAERVRREIARYGWQRTVERFASGNRGESWVDLVRHSRDGHLAAQQEIVRLLLFAVSNDITDEKTVAKVLAAISEIPETRALFDFLSIQNATIQAFAERLFKATILAGNFRLMAEFLKRGADPNILLTYDHEMKTALYSCAAKGQLESCRLLLEFGADANALTTVGASFDTPLAAAAVGGNPELVRLLLRHGAEAHTSRRIHEGSLALKTLLYRRTASQAACIEIIEIIQMLLGAGANINAQGLGSLLAPPLLCEDHDLVNFLLQAGADPSLLSTDKVGGTFFAKAAATGGVRLLSNVWKFVFKVQPDDGSVVADFGPTVYCLLGKLTYLPGEIITLLYECFSERRPPREEEYWRTAAQQAIHRGDLDKLAILLTAAGRSERNMDIQPKPGLGTCFWMGSTEDFCYLLEAAAEYSDRSIALLRTLS</sequence>
<feature type="repeat" description="ANK" evidence="1">
    <location>
        <begin position="395"/>
        <end position="427"/>
    </location>
</feature>
<dbReference type="HOGENOM" id="CLU_419755_0_0_1"/>
<dbReference type="InterPro" id="IPR025676">
    <property type="entry name" value="Clr5_dom"/>
</dbReference>
<dbReference type="EMBL" id="AMWN01000002">
    <property type="protein sequence ID" value="EXJ94735.1"/>
    <property type="molecule type" value="Genomic_DNA"/>
</dbReference>
<dbReference type="AlphaFoldDB" id="W9YYG4"/>
<evidence type="ECO:0000313" key="3">
    <source>
        <dbReference type="EMBL" id="EXJ94735.1"/>
    </source>
</evidence>
<name>W9YYG4_9EURO</name>
<dbReference type="InterPro" id="IPR002110">
    <property type="entry name" value="Ankyrin_rpt"/>
</dbReference>
<dbReference type="SUPFAM" id="SSF48403">
    <property type="entry name" value="Ankyrin repeat"/>
    <property type="match status" value="1"/>
</dbReference>
<dbReference type="PROSITE" id="PS50088">
    <property type="entry name" value="ANK_REPEAT"/>
    <property type="match status" value="2"/>
</dbReference>
<dbReference type="GeneID" id="19158028"/>
<feature type="domain" description="Clr5" evidence="2">
    <location>
        <begin position="141"/>
        <end position="193"/>
    </location>
</feature>
<feature type="repeat" description="ANK" evidence="1">
    <location>
        <begin position="359"/>
        <end position="391"/>
    </location>
</feature>
<dbReference type="OrthoDB" id="4121247at2759"/>
<gene>
    <name evidence="3" type="ORF">A1O1_03132</name>
</gene>
<evidence type="ECO:0000313" key="4">
    <source>
        <dbReference type="Proteomes" id="UP000019484"/>
    </source>
</evidence>
<evidence type="ECO:0000256" key="1">
    <source>
        <dbReference type="PROSITE-ProRule" id="PRU00023"/>
    </source>
</evidence>
<dbReference type="PANTHER" id="PTHR38788:SF3">
    <property type="entry name" value="CLR5 DOMAIN-CONTAINING PROTEIN"/>
    <property type="match status" value="1"/>
</dbReference>
<evidence type="ECO:0000259" key="2">
    <source>
        <dbReference type="Pfam" id="PF14420"/>
    </source>
</evidence>
<dbReference type="PROSITE" id="PS50297">
    <property type="entry name" value="ANK_REP_REGION"/>
    <property type="match status" value="2"/>
</dbReference>
<dbReference type="InterPro" id="IPR036770">
    <property type="entry name" value="Ankyrin_rpt-contain_sf"/>
</dbReference>
<dbReference type="Pfam" id="PF12796">
    <property type="entry name" value="Ank_2"/>
    <property type="match status" value="1"/>
</dbReference>
<proteinExistence type="predicted"/>
<dbReference type="eggNOG" id="KOG0498">
    <property type="taxonomic scope" value="Eukaryota"/>
</dbReference>
<dbReference type="PANTHER" id="PTHR38788">
    <property type="entry name" value="CLR5 DOMAIN-CONTAINING PROTEIN"/>
    <property type="match status" value="1"/>
</dbReference>
<dbReference type="Proteomes" id="UP000019484">
    <property type="component" value="Unassembled WGS sequence"/>
</dbReference>
<dbReference type="RefSeq" id="XP_007722229.1">
    <property type="nucleotide sequence ID" value="XM_007724039.1"/>
</dbReference>
<protein>
    <recommendedName>
        <fullName evidence="2">Clr5 domain-containing protein</fullName>
    </recommendedName>
</protein>
<reference evidence="3 4" key="1">
    <citation type="submission" date="2013-03" db="EMBL/GenBank/DDBJ databases">
        <title>The Genome Sequence of Capronia coronata CBS 617.96.</title>
        <authorList>
            <consortium name="The Broad Institute Genomics Platform"/>
            <person name="Cuomo C."/>
            <person name="de Hoog S."/>
            <person name="Gorbushina A."/>
            <person name="Walker B."/>
            <person name="Young S.K."/>
            <person name="Zeng Q."/>
            <person name="Gargeya S."/>
            <person name="Fitzgerald M."/>
            <person name="Haas B."/>
            <person name="Abouelleil A."/>
            <person name="Allen A.W."/>
            <person name="Alvarado L."/>
            <person name="Arachchi H.M."/>
            <person name="Berlin A.M."/>
            <person name="Chapman S.B."/>
            <person name="Gainer-Dewar J."/>
            <person name="Goldberg J."/>
            <person name="Griggs A."/>
            <person name="Gujja S."/>
            <person name="Hansen M."/>
            <person name="Howarth C."/>
            <person name="Imamovic A."/>
            <person name="Ireland A."/>
            <person name="Larimer J."/>
            <person name="McCowan C."/>
            <person name="Murphy C."/>
            <person name="Pearson M."/>
            <person name="Poon T.W."/>
            <person name="Priest M."/>
            <person name="Roberts A."/>
            <person name="Saif S."/>
            <person name="Shea T."/>
            <person name="Sisk P."/>
            <person name="Sykes S."/>
            <person name="Wortman J."/>
            <person name="Nusbaum C."/>
            <person name="Birren B."/>
        </authorList>
    </citation>
    <scope>NUCLEOTIDE SEQUENCE [LARGE SCALE GENOMIC DNA]</scope>
    <source>
        <strain evidence="3 4">CBS 617.96</strain>
    </source>
</reference>
<keyword evidence="4" id="KW-1185">Reference proteome</keyword>
<keyword evidence="1" id="KW-0040">ANK repeat</keyword>